<evidence type="ECO:0000259" key="13">
    <source>
        <dbReference type="PROSITE" id="PS50113"/>
    </source>
</evidence>
<dbReference type="Pfam" id="PF08447">
    <property type="entry name" value="PAS_3"/>
    <property type="match status" value="1"/>
</dbReference>
<evidence type="ECO:0000313" key="15">
    <source>
        <dbReference type="Proteomes" id="UP001193081"/>
    </source>
</evidence>
<dbReference type="SUPFAM" id="SSF55874">
    <property type="entry name" value="ATPase domain of HSP90 chaperone/DNA topoisomerase II/histidine kinase"/>
    <property type="match status" value="1"/>
</dbReference>
<feature type="modified residue" description="4-aspartylphosphate" evidence="7">
    <location>
        <position position="948"/>
    </location>
</feature>
<dbReference type="Pfam" id="PF00072">
    <property type="entry name" value="Response_reg"/>
    <property type="match status" value="1"/>
</dbReference>
<evidence type="ECO:0000256" key="3">
    <source>
        <dbReference type="ARBA" id="ARBA00022553"/>
    </source>
</evidence>
<evidence type="ECO:0000256" key="2">
    <source>
        <dbReference type="ARBA" id="ARBA00012438"/>
    </source>
</evidence>
<dbReference type="SMART" id="SM00388">
    <property type="entry name" value="HisKA"/>
    <property type="match status" value="1"/>
</dbReference>
<dbReference type="CDD" id="cd00130">
    <property type="entry name" value="PAS"/>
    <property type="match status" value="3"/>
</dbReference>
<dbReference type="SMART" id="SM00448">
    <property type="entry name" value="REC"/>
    <property type="match status" value="1"/>
</dbReference>
<dbReference type="InterPro" id="IPR013656">
    <property type="entry name" value="PAS_4"/>
</dbReference>
<dbReference type="InterPro" id="IPR036097">
    <property type="entry name" value="HisK_dim/P_sf"/>
</dbReference>
<dbReference type="Gene3D" id="3.30.565.10">
    <property type="entry name" value="Histidine kinase-like ATPase, C-terminal domain"/>
    <property type="match status" value="1"/>
</dbReference>
<dbReference type="NCBIfam" id="TIGR00229">
    <property type="entry name" value="sensory_box"/>
    <property type="match status" value="3"/>
</dbReference>
<reference evidence="14 15" key="1">
    <citation type="submission" date="2021-03" db="EMBL/GenBank/DDBJ databases">
        <authorList>
            <person name="Grouzdev D.S."/>
        </authorList>
    </citation>
    <scope>NUCLEOTIDE SEQUENCE [LARGE SCALE GENOMIC DNA]</scope>
    <source>
        <strain evidence="14 15">M50-1</strain>
    </source>
</reference>
<keyword evidence="8" id="KW-0175">Coiled coil</keyword>
<evidence type="ECO:0000256" key="9">
    <source>
        <dbReference type="SAM" id="MobiDB-lite"/>
    </source>
</evidence>
<dbReference type="InterPro" id="IPR013655">
    <property type="entry name" value="PAS_fold_3"/>
</dbReference>
<gene>
    <name evidence="14" type="ORF">EYB53_004305</name>
</gene>
<dbReference type="PROSITE" id="PS50109">
    <property type="entry name" value="HIS_KIN"/>
    <property type="match status" value="1"/>
</dbReference>
<dbReference type="CDD" id="cd00082">
    <property type="entry name" value="HisKA"/>
    <property type="match status" value="1"/>
</dbReference>
<proteinExistence type="predicted"/>
<dbReference type="PROSITE" id="PS50113">
    <property type="entry name" value="PAC"/>
    <property type="match status" value="3"/>
</dbReference>
<dbReference type="Gene3D" id="1.10.287.130">
    <property type="match status" value="1"/>
</dbReference>
<accession>A0ABS4D670</accession>
<dbReference type="InterPro" id="IPR036890">
    <property type="entry name" value="HATPase_C_sf"/>
</dbReference>
<dbReference type="SMART" id="SM00091">
    <property type="entry name" value="PAS"/>
    <property type="match status" value="3"/>
</dbReference>
<dbReference type="Gene3D" id="2.10.70.100">
    <property type="match status" value="1"/>
</dbReference>
<dbReference type="Pfam" id="PF02518">
    <property type="entry name" value="HATPase_c"/>
    <property type="match status" value="1"/>
</dbReference>
<dbReference type="PROSITE" id="PS50112">
    <property type="entry name" value="PAS"/>
    <property type="match status" value="2"/>
</dbReference>
<dbReference type="SMART" id="SM00387">
    <property type="entry name" value="HATPase_c"/>
    <property type="match status" value="1"/>
</dbReference>
<feature type="domain" description="PAS" evidence="12">
    <location>
        <begin position="251"/>
        <end position="296"/>
    </location>
</feature>
<keyword evidence="5" id="KW-0418">Kinase</keyword>
<dbReference type="InterPro" id="IPR000014">
    <property type="entry name" value="PAS"/>
</dbReference>
<evidence type="ECO:0000259" key="11">
    <source>
        <dbReference type="PROSITE" id="PS50110"/>
    </source>
</evidence>
<dbReference type="InterPro" id="IPR035965">
    <property type="entry name" value="PAS-like_dom_sf"/>
</dbReference>
<protein>
    <recommendedName>
        <fullName evidence="2">histidine kinase</fullName>
        <ecNumber evidence="2">2.7.13.3</ecNumber>
    </recommendedName>
</protein>
<feature type="domain" description="PAC" evidence="13">
    <location>
        <begin position="424"/>
        <end position="476"/>
    </location>
</feature>
<evidence type="ECO:0000259" key="10">
    <source>
        <dbReference type="PROSITE" id="PS50109"/>
    </source>
</evidence>
<dbReference type="Pfam" id="PF00512">
    <property type="entry name" value="HisKA"/>
    <property type="match status" value="1"/>
</dbReference>
<dbReference type="CDD" id="cd17546">
    <property type="entry name" value="REC_hyHK_CKI1_RcsC-like"/>
    <property type="match status" value="1"/>
</dbReference>
<evidence type="ECO:0000256" key="6">
    <source>
        <dbReference type="ARBA" id="ARBA00023012"/>
    </source>
</evidence>
<dbReference type="InterPro" id="IPR005467">
    <property type="entry name" value="His_kinase_dom"/>
</dbReference>
<dbReference type="RefSeq" id="WP_135476997.1">
    <property type="nucleotide sequence ID" value="NZ_SIJK02000005.1"/>
</dbReference>
<dbReference type="EMBL" id="SIJK02000005">
    <property type="protein sequence ID" value="MBP1464926.1"/>
    <property type="molecule type" value="Genomic_DNA"/>
</dbReference>
<dbReference type="Proteomes" id="UP001193081">
    <property type="component" value="Unassembled WGS sequence"/>
</dbReference>
<dbReference type="SUPFAM" id="SSF52172">
    <property type="entry name" value="CheY-like"/>
    <property type="match status" value="1"/>
</dbReference>
<evidence type="ECO:0000256" key="4">
    <source>
        <dbReference type="ARBA" id="ARBA00022679"/>
    </source>
</evidence>
<dbReference type="SUPFAM" id="SSF47384">
    <property type="entry name" value="Homodimeric domain of signal transducing histidine kinase"/>
    <property type="match status" value="1"/>
</dbReference>
<dbReference type="Gene3D" id="3.40.50.2300">
    <property type="match status" value="1"/>
</dbReference>
<dbReference type="PRINTS" id="PR00344">
    <property type="entry name" value="BCTRLSENSOR"/>
</dbReference>
<feature type="domain" description="Response regulatory" evidence="11">
    <location>
        <begin position="899"/>
        <end position="1015"/>
    </location>
</feature>
<feature type="domain" description="PAC" evidence="13">
    <location>
        <begin position="568"/>
        <end position="620"/>
    </location>
</feature>
<dbReference type="InterPro" id="IPR029016">
    <property type="entry name" value="GAF-like_dom_sf"/>
</dbReference>
<evidence type="ECO:0000256" key="8">
    <source>
        <dbReference type="SAM" id="Coils"/>
    </source>
</evidence>
<dbReference type="PANTHER" id="PTHR43047:SF63">
    <property type="entry name" value="HISTIDINE KINASE"/>
    <property type="match status" value="1"/>
</dbReference>
<evidence type="ECO:0000256" key="7">
    <source>
        <dbReference type="PROSITE-ProRule" id="PRU00169"/>
    </source>
</evidence>
<dbReference type="SUPFAM" id="SSF55781">
    <property type="entry name" value="GAF domain-like"/>
    <property type="match status" value="1"/>
</dbReference>
<keyword evidence="6" id="KW-0902">Two-component regulatory system</keyword>
<feature type="domain" description="PAC" evidence="13">
    <location>
        <begin position="299"/>
        <end position="351"/>
    </location>
</feature>
<dbReference type="InterPro" id="IPR004358">
    <property type="entry name" value="Sig_transdc_His_kin-like_C"/>
</dbReference>
<evidence type="ECO:0000256" key="5">
    <source>
        <dbReference type="ARBA" id="ARBA00022777"/>
    </source>
</evidence>
<evidence type="ECO:0000256" key="1">
    <source>
        <dbReference type="ARBA" id="ARBA00000085"/>
    </source>
</evidence>
<dbReference type="InterPro" id="IPR011006">
    <property type="entry name" value="CheY-like_superfamily"/>
</dbReference>
<dbReference type="PROSITE" id="PS50110">
    <property type="entry name" value="RESPONSE_REGULATORY"/>
    <property type="match status" value="1"/>
</dbReference>
<evidence type="ECO:0000259" key="12">
    <source>
        <dbReference type="PROSITE" id="PS50112"/>
    </source>
</evidence>
<dbReference type="Gene3D" id="3.30.450.20">
    <property type="entry name" value="PAS domain"/>
    <property type="match status" value="3"/>
</dbReference>
<dbReference type="InterPro" id="IPR003661">
    <property type="entry name" value="HisK_dim/P_dom"/>
</dbReference>
<dbReference type="InterPro" id="IPR003594">
    <property type="entry name" value="HATPase_dom"/>
</dbReference>
<feature type="coiled-coil region" evidence="8">
    <location>
        <begin position="467"/>
        <end position="498"/>
    </location>
</feature>
<dbReference type="InterPro" id="IPR001610">
    <property type="entry name" value="PAC"/>
</dbReference>
<dbReference type="SUPFAM" id="SSF55785">
    <property type="entry name" value="PYP-like sensor domain (PAS domain)"/>
    <property type="match status" value="3"/>
</dbReference>
<organism evidence="14 15">
    <name type="scientific">Candidatus Chloroploca mongolica</name>
    <dbReference type="NCBI Taxonomy" id="2528176"/>
    <lineage>
        <taxon>Bacteria</taxon>
        <taxon>Bacillati</taxon>
        <taxon>Chloroflexota</taxon>
        <taxon>Chloroflexia</taxon>
        <taxon>Chloroflexales</taxon>
        <taxon>Chloroflexineae</taxon>
        <taxon>Oscillochloridaceae</taxon>
        <taxon>Candidatus Chloroploca</taxon>
    </lineage>
</organism>
<dbReference type="EC" id="2.7.13.3" evidence="2"/>
<feature type="region of interest" description="Disordered" evidence="9">
    <location>
        <begin position="871"/>
        <end position="897"/>
    </location>
</feature>
<dbReference type="InterPro" id="IPR000700">
    <property type="entry name" value="PAS-assoc_C"/>
</dbReference>
<dbReference type="PANTHER" id="PTHR43047">
    <property type="entry name" value="TWO-COMPONENT HISTIDINE PROTEIN KINASE"/>
    <property type="match status" value="1"/>
</dbReference>
<sequence>MATHISPAELYTALEQAHARIAELEALIATERQPITTLRPEGASQHNPLPTAAPATTEHEQAAVLMTAQRDLARLIAQDAPEAEVWTTCLQAAILVSGLDCGGLYLFNADNRAFELVAHQGLGADFVQAMAYVAEENPHAQRILRGTGICFTAAELDAQNDQHAEGVRAMAAIPLQHRGQILGCLNVASHLHCAIPEHAYQALAIIAVEIGSVLIHQQSEAALKQSHAQLSATLVAARMGTLRYHLPTQRIFWSPEAAQIIGTNQVEETLSRFIEYFHPEDRELALNVLQEALAQKSVPSREYRIFTASGELRWITNYGKLEYDQAGNPLALSGLIQDITERKQAEQKLQRNEQLLRLFVVHSPAAIAMFDRDMRYIIASQRYLIDYRLGELDVTGRSHYDVFPEMTDEHRAIHQRCLAGDVEIQANDRLLRADGTIDWVRYELRPWYELNDEIGGLIFFSEVITERKTAEAALRASEERYRHLAEELEQRVQQRTAEVQDLYDYAPVGYHSLDAEGRIVMINQTELDWLGYSREELLGRSMTDLFTPETLEVFTHEFPVFKQRGWMQNAEVTLIRKDGSTFPTLINATAIKDATGQFLMSRSIVFDNTERKKAEVALRLSRDQLSVANAALHKASQAKNEFLANMSHELRTPLNGILGMAEILLEEIRGPLTERQRRAVAIIESSGGHLLSLINDILDLSKVEAGKLELHLESILVGEICETSLIFMKEPALKKNLNLAYEFDPQVVTMTADGRRLKQILINLLSNAVKFTPSGGKVTLQVRGDAERQTIDFAVIDTGIGIAAADMNRLFKPFTQVDSSLARAHEGSGLGLALVMDLVELHGGSIKVASKVGQGSTFTVCLPWGDDLAGGGVKTEPHQSEAAPSRQTSDQPPPPCSGTILVVEDKAMNFIALSDYLSNLGYSIITATNGQEAIERAAAHTPDLILMDIHMPVMDGLQATRRLRADPRFATVPIIALTALAMTGDRERCLAAGATDYLSKPVNMRQLAALIARLLPPTG</sequence>
<dbReference type="Pfam" id="PF13426">
    <property type="entry name" value="PAS_9"/>
    <property type="match status" value="1"/>
</dbReference>
<keyword evidence="15" id="KW-1185">Reference proteome</keyword>
<keyword evidence="3 7" id="KW-0597">Phosphoprotein</keyword>
<feature type="domain" description="Histidine kinase" evidence="10">
    <location>
        <begin position="645"/>
        <end position="866"/>
    </location>
</feature>
<comment type="caution">
    <text evidence="14">The sequence shown here is derived from an EMBL/GenBank/DDBJ whole genome shotgun (WGS) entry which is preliminary data.</text>
</comment>
<dbReference type="CDD" id="cd16922">
    <property type="entry name" value="HATPase_EvgS-ArcB-TorS-like"/>
    <property type="match status" value="1"/>
</dbReference>
<feature type="domain" description="PAS" evidence="12">
    <location>
        <begin position="495"/>
        <end position="552"/>
    </location>
</feature>
<evidence type="ECO:0000313" key="14">
    <source>
        <dbReference type="EMBL" id="MBP1464926.1"/>
    </source>
</evidence>
<dbReference type="Gene3D" id="3.30.450.40">
    <property type="match status" value="1"/>
</dbReference>
<keyword evidence="4" id="KW-0808">Transferase</keyword>
<dbReference type="SMART" id="SM00086">
    <property type="entry name" value="PAC"/>
    <property type="match status" value="3"/>
</dbReference>
<comment type="catalytic activity">
    <reaction evidence="1">
        <text>ATP + protein L-histidine = ADP + protein N-phospho-L-histidine.</text>
        <dbReference type="EC" id="2.7.13.3"/>
    </reaction>
</comment>
<dbReference type="Pfam" id="PF08448">
    <property type="entry name" value="PAS_4"/>
    <property type="match status" value="1"/>
</dbReference>
<name>A0ABS4D670_9CHLR</name>
<dbReference type="InterPro" id="IPR001789">
    <property type="entry name" value="Sig_transdc_resp-reg_receiver"/>
</dbReference>